<dbReference type="PROSITE" id="PS51257">
    <property type="entry name" value="PROKAR_LIPOPROTEIN"/>
    <property type="match status" value="1"/>
</dbReference>
<evidence type="ECO:0000256" key="1">
    <source>
        <dbReference type="SAM" id="SignalP"/>
    </source>
</evidence>
<dbReference type="OrthoDB" id="9908395at2"/>
<feature type="signal peptide" evidence="1">
    <location>
        <begin position="1"/>
        <end position="19"/>
    </location>
</feature>
<dbReference type="RefSeq" id="WP_077420902.1">
    <property type="nucleotide sequence ID" value="NZ_MLHK01000038.1"/>
</dbReference>
<name>A0A1V3IVY6_9PAST</name>
<evidence type="ECO:0000313" key="4">
    <source>
        <dbReference type="Proteomes" id="UP000188728"/>
    </source>
</evidence>
<evidence type="ECO:0008006" key="6">
    <source>
        <dbReference type="Google" id="ProtNLM"/>
    </source>
</evidence>
<protein>
    <recommendedName>
        <fullName evidence="6">Lipoprotein</fullName>
    </recommendedName>
</protein>
<evidence type="ECO:0000313" key="3">
    <source>
        <dbReference type="EMBL" id="OOF46436.1"/>
    </source>
</evidence>
<dbReference type="AlphaFoldDB" id="A0A1V3IVY6"/>
<feature type="chain" id="PRO_5044063128" description="Lipoprotein" evidence="1">
    <location>
        <begin position="20"/>
        <end position="192"/>
    </location>
</feature>
<reference evidence="4 5" key="1">
    <citation type="submission" date="2016-10" db="EMBL/GenBank/DDBJ databases">
        <title>Rodentibacter gen. nov. and new species.</title>
        <authorList>
            <person name="Christensen H."/>
        </authorList>
    </citation>
    <scope>NUCLEOTIDE SEQUENCE [LARGE SCALE GENOMIC DNA]</scope>
    <source>
        <strain evidence="2 4">H1983213011</strain>
        <strain evidence="3 5">H1987082031</strain>
    </source>
</reference>
<gene>
    <name evidence="2" type="ORF">BKK51_07435</name>
    <name evidence="3" type="ORF">BKK52_11535</name>
</gene>
<keyword evidence="1" id="KW-0732">Signal</keyword>
<accession>A0A1V3ISZ1</accession>
<dbReference type="Proteomes" id="UP000188728">
    <property type="component" value="Unassembled WGS sequence"/>
</dbReference>
<organism evidence="3 5">
    <name type="scientific">Rodentibacter trehalosifermentans</name>
    <dbReference type="NCBI Taxonomy" id="1908263"/>
    <lineage>
        <taxon>Bacteria</taxon>
        <taxon>Pseudomonadati</taxon>
        <taxon>Pseudomonadota</taxon>
        <taxon>Gammaproteobacteria</taxon>
        <taxon>Pasteurellales</taxon>
        <taxon>Pasteurellaceae</taxon>
        <taxon>Rodentibacter</taxon>
    </lineage>
</organism>
<dbReference type="EMBL" id="MLHK01000038">
    <property type="protein sequence ID" value="OOF45054.1"/>
    <property type="molecule type" value="Genomic_DNA"/>
</dbReference>
<keyword evidence="5" id="KW-1185">Reference proteome</keyword>
<proteinExistence type="predicted"/>
<evidence type="ECO:0000313" key="2">
    <source>
        <dbReference type="EMBL" id="OOF45054.1"/>
    </source>
</evidence>
<evidence type="ECO:0000313" key="5">
    <source>
        <dbReference type="Proteomes" id="UP000189161"/>
    </source>
</evidence>
<dbReference type="Proteomes" id="UP000189161">
    <property type="component" value="Unassembled WGS sequence"/>
</dbReference>
<sequence length="192" mass="21894">MKFTTKLLIAALGLSILTACGPKGPSKEQIAAEEQAKVVYEIAKEDYNKYTEWRKSANKVIREVNNAISTIFAEKDPAKVIEMYKDRAKDLSDVSNKLNEIQFSDSRFAPLKTKGIEGFKQLSELFSESTKYITADIPNETRMNMVNRRNQVINAINKELVQIEKDVLQQINADAKKYNEIRSENDKLRKGE</sequence>
<dbReference type="EMBL" id="MLHL01000072">
    <property type="protein sequence ID" value="OOF46436.1"/>
    <property type="molecule type" value="Genomic_DNA"/>
</dbReference>
<comment type="caution">
    <text evidence="3">The sequence shown here is derived from an EMBL/GenBank/DDBJ whole genome shotgun (WGS) entry which is preliminary data.</text>
</comment>
<accession>A0A1V3IVY6</accession>